<dbReference type="eggNOG" id="COG0582">
    <property type="taxonomic scope" value="Bacteria"/>
</dbReference>
<evidence type="ECO:0000313" key="6">
    <source>
        <dbReference type="EMBL" id="KFB95343.1"/>
    </source>
</evidence>
<feature type="domain" description="Tyr recombinase" evidence="5">
    <location>
        <begin position="209"/>
        <end position="326"/>
    </location>
</feature>
<evidence type="ECO:0000256" key="1">
    <source>
        <dbReference type="ARBA" id="ARBA00008857"/>
    </source>
</evidence>
<sequence>MAIVTSPLSATEVHKAKPTVRPYYLFDGRGLCLYVKPNGNKFWRCRYTRPTTRKTTEVSLGQYPDVSLADARQAHQKMLSLLAKGLDPAEEARRAEALVRQRTDCRFLTIAEKWFSTKKGSVTEKHARQIWSSLEKNVLPHIGDIPVTALKAPDLIMALKPVEARGALETLRRLVQRVNEVMDYAINLGVLEANPLSRVSRVFETPIEEHMPTIRPERLPELVQRIENANLAMLTRMLIWWQLLTLVRPAEAAGARWSEIDMEKKLWTLPVERMKKRRIHHIPLSPEMLVLLDKLRPVSGHTPFLFPGRIRNTAHMHSQTVNMALR</sequence>
<evidence type="ECO:0000313" key="7">
    <source>
        <dbReference type="Proteomes" id="UP000028630"/>
    </source>
</evidence>
<dbReference type="InterPro" id="IPR011010">
    <property type="entry name" value="DNA_brk_join_enz"/>
</dbReference>
<dbReference type="InterPro" id="IPR050808">
    <property type="entry name" value="Phage_Integrase"/>
</dbReference>
<dbReference type="GO" id="GO:0006310">
    <property type="term" value="P:DNA recombination"/>
    <property type="evidence" value="ECO:0007669"/>
    <property type="project" value="UniProtKB-KW"/>
</dbReference>
<dbReference type="OrthoDB" id="9795573at2"/>
<feature type="non-terminal residue" evidence="6">
    <location>
        <position position="326"/>
    </location>
</feature>
<evidence type="ECO:0000256" key="3">
    <source>
        <dbReference type="ARBA" id="ARBA00023125"/>
    </source>
</evidence>
<dbReference type="InterPro" id="IPR010998">
    <property type="entry name" value="Integrase_recombinase_N"/>
</dbReference>
<dbReference type="Gene3D" id="1.10.443.10">
    <property type="entry name" value="Intergrase catalytic core"/>
    <property type="match status" value="1"/>
</dbReference>
<dbReference type="Pfam" id="PF22022">
    <property type="entry name" value="Phage_int_M"/>
    <property type="match status" value="1"/>
</dbReference>
<reference evidence="7" key="1">
    <citation type="submission" date="2014-05" db="EMBL/GenBank/DDBJ databases">
        <title>ATOL: Assembling a taxonomically balanced genome-scale reconstruction of the evolutionary history of the Enterobacteriaceae.</title>
        <authorList>
            <person name="Plunkett G. III"/>
            <person name="Neeno-Eckwall E.C."/>
            <person name="Glasner J.D."/>
            <person name="Perna N.T."/>
        </authorList>
    </citation>
    <scope>NUCLEOTIDE SEQUENCE [LARGE SCALE GENOMIC DNA]</scope>
    <source>
        <strain evidence="7">ATCC 49490</strain>
    </source>
</reference>
<evidence type="ECO:0000256" key="2">
    <source>
        <dbReference type="ARBA" id="ARBA00022908"/>
    </source>
</evidence>
<keyword evidence="7" id="KW-1185">Reference proteome</keyword>
<accession>A0A084ZCZ9</accession>
<gene>
    <name evidence="6" type="ORF">GTGU_04701</name>
</gene>
<comment type="caution">
    <text evidence="6">The sequence shown here is derived from an EMBL/GenBank/DDBJ whole genome shotgun (WGS) entry which is preliminary data.</text>
</comment>
<dbReference type="Gene3D" id="1.10.150.130">
    <property type="match status" value="1"/>
</dbReference>
<proteinExistence type="inferred from homology"/>
<dbReference type="InterPro" id="IPR053876">
    <property type="entry name" value="Phage_int_M"/>
</dbReference>
<dbReference type="SUPFAM" id="SSF56349">
    <property type="entry name" value="DNA breaking-rejoining enzymes"/>
    <property type="match status" value="1"/>
</dbReference>
<keyword evidence="4" id="KW-0233">DNA recombination</keyword>
<evidence type="ECO:0000259" key="5">
    <source>
        <dbReference type="PROSITE" id="PS51898"/>
    </source>
</evidence>
<dbReference type="Gene3D" id="3.30.160.390">
    <property type="entry name" value="Integrase, DNA-binding domain"/>
    <property type="match status" value="1"/>
</dbReference>
<dbReference type="GO" id="GO:0015074">
    <property type="term" value="P:DNA integration"/>
    <property type="evidence" value="ECO:0007669"/>
    <property type="project" value="UniProtKB-KW"/>
</dbReference>
<dbReference type="Proteomes" id="UP000028630">
    <property type="component" value="Unassembled WGS sequence"/>
</dbReference>
<dbReference type="EMBL" id="JMTB01000159">
    <property type="protein sequence ID" value="KFB95343.1"/>
    <property type="molecule type" value="Genomic_DNA"/>
</dbReference>
<protein>
    <submittedName>
        <fullName evidence="6">Phage integrase</fullName>
    </submittedName>
</protein>
<dbReference type="GO" id="GO:0003677">
    <property type="term" value="F:DNA binding"/>
    <property type="evidence" value="ECO:0007669"/>
    <property type="project" value="UniProtKB-KW"/>
</dbReference>
<dbReference type="InterPro" id="IPR025166">
    <property type="entry name" value="Integrase_DNA_bind_dom"/>
</dbReference>
<dbReference type="PANTHER" id="PTHR30629">
    <property type="entry name" value="PROPHAGE INTEGRASE"/>
    <property type="match status" value="1"/>
</dbReference>
<dbReference type="Pfam" id="PF00589">
    <property type="entry name" value="Phage_integrase"/>
    <property type="match status" value="1"/>
</dbReference>
<dbReference type="InterPro" id="IPR013762">
    <property type="entry name" value="Integrase-like_cat_sf"/>
</dbReference>
<dbReference type="RefSeq" id="WP_038163469.1">
    <property type="nucleotide sequence ID" value="NZ_JMTB01000159.1"/>
</dbReference>
<dbReference type="InterPro" id="IPR038488">
    <property type="entry name" value="Integrase_DNA-bd_sf"/>
</dbReference>
<keyword evidence="2" id="KW-0229">DNA integration</keyword>
<dbReference type="Pfam" id="PF13356">
    <property type="entry name" value="Arm-DNA-bind_3"/>
    <property type="match status" value="1"/>
</dbReference>
<comment type="similarity">
    <text evidence="1">Belongs to the 'phage' integrase family.</text>
</comment>
<keyword evidence="3" id="KW-0238">DNA-binding</keyword>
<dbReference type="InterPro" id="IPR002104">
    <property type="entry name" value="Integrase_catalytic"/>
</dbReference>
<name>A0A084ZCZ9_9ENTR</name>
<evidence type="ECO:0000256" key="4">
    <source>
        <dbReference type="ARBA" id="ARBA00023172"/>
    </source>
</evidence>
<organism evidence="6 7">
    <name type="scientific">Trabulsiella guamensis ATCC 49490</name>
    <dbReference type="NCBI Taxonomy" id="1005994"/>
    <lineage>
        <taxon>Bacteria</taxon>
        <taxon>Pseudomonadati</taxon>
        <taxon>Pseudomonadota</taxon>
        <taxon>Gammaproteobacteria</taxon>
        <taxon>Enterobacterales</taxon>
        <taxon>Enterobacteriaceae</taxon>
        <taxon>Trabulsiella</taxon>
    </lineage>
</organism>
<dbReference type="PROSITE" id="PS51898">
    <property type="entry name" value="TYR_RECOMBINASE"/>
    <property type="match status" value="1"/>
</dbReference>
<dbReference type="PANTHER" id="PTHR30629:SF6">
    <property type="entry name" value="PROPHAGE INTEGRASE INTA-RELATED"/>
    <property type="match status" value="1"/>
</dbReference>
<dbReference type="AlphaFoldDB" id="A0A084ZCZ9"/>